<feature type="coiled-coil region" evidence="12">
    <location>
        <begin position="96"/>
        <end position="123"/>
    </location>
</feature>
<evidence type="ECO:0000256" key="2">
    <source>
        <dbReference type="ARBA" id="ARBA00007804"/>
    </source>
</evidence>
<name>A0AAN6WKR2_9PEZI</name>
<evidence type="ECO:0000256" key="4">
    <source>
        <dbReference type="ARBA" id="ARBA00022618"/>
    </source>
</evidence>
<keyword evidence="4 11" id="KW-0132">Cell division</keyword>
<dbReference type="InterPro" id="IPR038066">
    <property type="entry name" value="Spc24_Fungi_globular_sf"/>
</dbReference>
<evidence type="ECO:0000256" key="1">
    <source>
        <dbReference type="ARBA" id="ARBA00004267"/>
    </source>
</evidence>
<dbReference type="SUPFAM" id="SSF143026">
    <property type="entry name" value="Kinetochore globular domain"/>
    <property type="match status" value="1"/>
</dbReference>
<evidence type="ECO:0000256" key="9">
    <source>
        <dbReference type="ARBA" id="ARBA00023306"/>
    </source>
</evidence>
<dbReference type="GO" id="GO:0051301">
    <property type="term" value="P:cell division"/>
    <property type="evidence" value="ECO:0007669"/>
    <property type="project" value="UniProtKB-UniRule"/>
</dbReference>
<accession>A0AAN6WKR2</accession>
<keyword evidence="14" id="KW-1185">Reference proteome</keyword>
<dbReference type="AlphaFoldDB" id="A0AAN6WKR2"/>
<evidence type="ECO:0000256" key="3">
    <source>
        <dbReference type="ARBA" id="ARBA00022454"/>
    </source>
</evidence>
<dbReference type="GO" id="GO:0031262">
    <property type="term" value="C:Ndc80 complex"/>
    <property type="evidence" value="ECO:0007669"/>
    <property type="project" value="TreeGrafter"/>
</dbReference>
<dbReference type="GO" id="GO:0005815">
    <property type="term" value="C:microtubule organizing center"/>
    <property type="evidence" value="ECO:0007669"/>
    <property type="project" value="UniProtKB-SubCell"/>
</dbReference>
<reference evidence="13" key="1">
    <citation type="journal article" date="2023" name="Mol. Phylogenet. Evol.">
        <title>Genome-scale phylogeny and comparative genomics of the fungal order Sordariales.</title>
        <authorList>
            <person name="Hensen N."/>
            <person name="Bonometti L."/>
            <person name="Westerberg I."/>
            <person name="Brannstrom I.O."/>
            <person name="Guillou S."/>
            <person name="Cros-Aarteil S."/>
            <person name="Calhoun S."/>
            <person name="Haridas S."/>
            <person name="Kuo A."/>
            <person name="Mondo S."/>
            <person name="Pangilinan J."/>
            <person name="Riley R."/>
            <person name="LaButti K."/>
            <person name="Andreopoulos B."/>
            <person name="Lipzen A."/>
            <person name="Chen C."/>
            <person name="Yan M."/>
            <person name="Daum C."/>
            <person name="Ng V."/>
            <person name="Clum A."/>
            <person name="Steindorff A."/>
            <person name="Ohm R.A."/>
            <person name="Martin F."/>
            <person name="Silar P."/>
            <person name="Natvig D.O."/>
            <person name="Lalanne C."/>
            <person name="Gautier V."/>
            <person name="Ament-Velasquez S.L."/>
            <person name="Kruys A."/>
            <person name="Hutchinson M.I."/>
            <person name="Powell A.J."/>
            <person name="Barry K."/>
            <person name="Miller A.N."/>
            <person name="Grigoriev I.V."/>
            <person name="Debuchy R."/>
            <person name="Gladieux P."/>
            <person name="Hiltunen Thoren M."/>
            <person name="Johannesson H."/>
        </authorList>
    </citation>
    <scope>NUCLEOTIDE SEQUENCE</scope>
    <source>
        <strain evidence="13">CBS 892.96</strain>
    </source>
</reference>
<gene>
    <name evidence="13" type="ORF">QBC36DRAFT_351149</name>
</gene>
<keyword evidence="9 11" id="KW-0131">Cell cycle</keyword>
<dbReference type="Pfam" id="PF08286">
    <property type="entry name" value="Spc24"/>
    <property type="match status" value="1"/>
</dbReference>
<comment type="subcellular location">
    <subcellularLocation>
        <location evidence="1">Cytoplasm</location>
        <location evidence="1">Cytoskeleton</location>
        <location evidence="1">Microtubule organizing center</location>
    </subcellularLocation>
    <subcellularLocation>
        <location evidence="11">Nucleus</location>
    </subcellularLocation>
    <subcellularLocation>
        <location evidence="11">Chromosome</location>
        <location evidence="11">Centromere</location>
        <location evidence="11">Kinetochore</location>
    </subcellularLocation>
</comment>
<proteinExistence type="inferred from homology"/>
<keyword evidence="10 11" id="KW-0137">Centromere</keyword>
<dbReference type="Gene3D" id="3.30.160.430">
    <property type="match status" value="1"/>
</dbReference>
<evidence type="ECO:0000313" key="13">
    <source>
        <dbReference type="EMBL" id="KAK4181922.1"/>
    </source>
</evidence>
<dbReference type="PANTHER" id="PTHR22142:SF2">
    <property type="entry name" value="KINETOCHORE PROTEIN SPC24"/>
    <property type="match status" value="1"/>
</dbReference>
<dbReference type="EMBL" id="MU866083">
    <property type="protein sequence ID" value="KAK4181922.1"/>
    <property type="molecule type" value="Genomic_DNA"/>
</dbReference>
<keyword evidence="5 11" id="KW-0498">Mitosis</keyword>
<organism evidence="13 14">
    <name type="scientific">Triangularia setosa</name>
    <dbReference type="NCBI Taxonomy" id="2587417"/>
    <lineage>
        <taxon>Eukaryota</taxon>
        <taxon>Fungi</taxon>
        <taxon>Dikarya</taxon>
        <taxon>Ascomycota</taxon>
        <taxon>Pezizomycotina</taxon>
        <taxon>Sordariomycetes</taxon>
        <taxon>Sordariomycetidae</taxon>
        <taxon>Sordariales</taxon>
        <taxon>Podosporaceae</taxon>
        <taxon>Triangularia</taxon>
    </lineage>
</organism>
<sequence length="207" mass="23279">MLLEEDPSTLIRHTITNFNTQPDRLAIARISESLSTLAQARDLRIREAESSLKKLSRQLSTLSNQHNELTSTHSSAAHASEISRLDTQKFRIAKSASDLEMETERLQSQLDELNARLQELEMQGVDGGDGLEGVRGGDGGVEDEVLLRLKVYRSLGMELEKDDKGGREGGEFNRVVLRNDKKGDVHVVKIDGGFSRFFYANYFWQNL</sequence>
<dbReference type="GO" id="GO:0005634">
    <property type="term" value="C:nucleus"/>
    <property type="evidence" value="ECO:0007669"/>
    <property type="project" value="UniProtKB-SubCell"/>
</dbReference>
<dbReference type="Proteomes" id="UP001302321">
    <property type="component" value="Unassembled WGS sequence"/>
</dbReference>
<evidence type="ECO:0000256" key="12">
    <source>
        <dbReference type="SAM" id="Coils"/>
    </source>
</evidence>
<evidence type="ECO:0000256" key="6">
    <source>
        <dbReference type="ARBA" id="ARBA00022838"/>
    </source>
</evidence>
<protein>
    <recommendedName>
        <fullName evidence="11">Kinetochore protein Spc24</fullName>
    </recommendedName>
</protein>
<keyword evidence="3 11" id="KW-0158">Chromosome</keyword>
<feature type="coiled-coil region" evidence="12">
    <location>
        <begin position="45"/>
        <end position="72"/>
    </location>
</feature>
<dbReference type="GO" id="GO:0007059">
    <property type="term" value="P:chromosome segregation"/>
    <property type="evidence" value="ECO:0007669"/>
    <property type="project" value="TreeGrafter"/>
</dbReference>
<evidence type="ECO:0000256" key="10">
    <source>
        <dbReference type="ARBA" id="ARBA00023328"/>
    </source>
</evidence>
<comment type="caution">
    <text evidence="13">The sequence shown here is derived from an EMBL/GenBank/DDBJ whole genome shotgun (WGS) entry which is preliminary data.</text>
</comment>
<comment type="subunit">
    <text evidence="11">Component of the NDC80 complex.</text>
</comment>
<comment type="similarity">
    <text evidence="2 11">Belongs to the SPC24 family.</text>
</comment>
<evidence type="ECO:0000256" key="7">
    <source>
        <dbReference type="ARBA" id="ARBA00023054"/>
    </source>
</evidence>
<evidence type="ECO:0000256" key="11">
    <source>
        <dbReference type="RuleBase" id="RU368011"/>
    </source>
</evidence>
<keyword evidence="8 11" id="KW-0539">Nucleus</keyword>
<reference evidence="13" key="2">
    <citation type="submission" date="2023-05" db="EMBL/GenBank/DDBJ databases">
        <authorList>
            <consortium name="Lawrence Berkeley National Laboratory"/>
            <person name="Steindorff A."/>
            <person name="Hensen N."/>
            <person name="Bonometti L."/>
            <person name="Westerberg I."/>
            <person name="Brannstrom I.O."/>
            <person name="Guillou S."/>
            <person name="Cros-Aarteil S."/>
            <person name="Calhoun S."/>
            <person name="Haridas S."/>
            <person name="Kuo A."/>
            <person name="Mondo S."/>
            <person name="Pangilinan J."/>
            <person name="Riley R."/>
            <person name="Labutti K."/>
            <person name="Andreopoulos B."/>
            <person name="Lipzen A."/>
            <person name="Chen C."/>
            <person name="Yanf M."/>
            <person name="Daum C."/>
            <person name="Ng V."/>
            <person name="Clum A."/>
            <person name="Ohm R."/>
            <person name="Martin F."/>
            <person name="Silar P."/>
            <person name="Natvig D."/>
            <person name="Lalanne C."/>
            <person name="Gautier V."/>
            <person name="Ament-Velasquez S.L."/>
            <person name="Kruys A."/>
            <person name="Hutchinson M.I."/>
            <person name="Powell A.J."/>
            <person name="Barry K."/>
            <person name="Miller A.N."/>
            <person name="Grigoriev I.V."/>
            <person name="Debuchy R."/>
            <person name="Gladieux P."/>
            <person name="Thoren M.H."/>
            <person name="Johannesson H."/>
        </authorList>
    </citation>
    <scope>NUCLEOTIDE SEQUENCE</scope>
    <source>
        <strain evidence="13">CBS 892.96</strain>
    </source>
</reference>
<dbReference type="InterPro" id="IPR013252">
    <property type="entry name" value="Ndc80_Spc24"/>
</dbReference>
<evidence type="ECO:0000256" key="8">
    <source>
        <dbReference type="ARBA" id="ARBA00023242"/>
    </source>
</evidence>
<dbReference type="Gene3D" id="1.10.287.1490">
    <property type="match status" value="1"/>
</dbReference>
<dbReference type="GO" id="GO:0008017">
    <property type="term" value="F:microtubule binding"/>
    <property type="evidence" value="ECO:0007669"/>
    <property type="project" value="TreeGrafter"/>
</dbReference>
<dbReference type="CDD" id="cd11565">
    <property type="entry name" value="RWD_Spc24"/>
    <property type="match status" value="1"/>
</dbReference>
<dbReference type="PANTHER" id="PTHR22142">
    <property type="match status" value="1"/>
</dbReference>
<evidence type="ECO:0000256" key="5">
    <source>
        <dbReference type="ARBA" id="ARBA00022776"/>
    </source>
</evidence>
<keyword evidence="7 12" id="KW-0175">Coiled coil</keyword>
<evidence type="ECO:0000313" key="14">
    <source>
        <dbReference type="Proteomes" id="UP001302321"/>
    </source>
</evidence>
<comment type="function">
    <text evidence="11">Acts as a component of the essential kinetochore-associated NDC80 complex, which is required for chromosome segregation and spindle checkpoint activity.</text>
</comment>
<keyword evidence="6 11" id="KW-0995">Kinetochore</keyword>